<feature type="compositionally biased region" description="Basic residues" evidence="25">
    <location>
        <begin position="29"/>
        <end position="38"/>
    </location>
</feature>
<dbReference type="GO" id="GO:0031901">
    <property type="term" value="C:early endosome membrane"/>
    <property type="evidence" value="ECO:0007669"/>
    <property type="project" value="UniProtKB-SubCell"/>
</dbReference>
<keyword evidence="13" id="KW-0378">Hydrolase</keyword>
<evidence type="ECO:0000313" key="28">
    <source>
        <dbReference type="Proteomes" id="UP001152622"/>
    </source>
</evidence>
<evidence type="ECO:0000256" key="8">
    <source>
        <dbReference type="ARBA" id="ARBA00013037"/>
    </source>
</evidence>
<reference evidence="27" key="1">
    <citation type="journal article" date="2023" name="Science">
        <title>Genome structures resolve the early diversification of teleost fishes.</title>
        <authorList>
            <person name="Parey E."/>
            <person name="Louis A."/>
            <person name="Montfort J."/>
            <person name="Bouchez O."/>
            <person name="Roques C."/>
            <person name="Iampietro C."/>
            <person name="Lluch J."/>
            <person name="Castinel A."/>
            <person name="Donnadieu C."/>
            <person name="Desvignes T."/>
            <person name="Floi Bucao C."/>
            <person name="Jouanno E."/>
            <person name="Wen M."/>
            <person name="Mejri S."/>
            <person name="Dirks R."/>
            <person name="Jansen H."/>
            <person name="Henkel C."/>
            <person name="Chen W.J."/>
            <person name="Zahm M."/>
            <person name="Cabau C."/>
            <person name="Klopp C."/>
            <person name="Thompson A.W."/>
            <person name="Robinson-Rechavi M."/>
            <person name="Braasch I."/>
            <person name="Lecointre G."/>
            <person name="Bobe J."/>
            <person name="Postlethwait J.H."/>
            <person name="Berthelot C."/>
            <person name="Roest Crollius H."/>
            <person name="Guiguen Y."/>
        </authorList>
    </citation>
    <scope>NUCLEOTIDE SEQUENCE</scope>
    <source>
        <strain evidence="27">WJC10195</strain>
    </source>
</reference>
<evidence type="ECO:0000256" key="17">
    <source>
        <dbReference type="ARBA" id="ARBA00023242"/>
    </source>
</evidence>
<evidence type="ECO:0000313" key="27">
    <source>
        <dbReference type="EMBL" id="KAJ8350311.1"/>
    </source>
</evidence>
<evidence type="ECO:0000256" key="16">
    <source>
        <dbReference type="ARBA" id="ARBA00023136"/>
    </source>
</evidence>
<comment type="caution">
    <text evidence="27">The sequence shown here is derived from an EMBL/GenBank/DDBJ whole genome shotgun (WGS) entry which is preliminary data.</text>
</comment>
<keyword evidence="15" id="KW-0443">Lipid metabolism</keyword>
<comment type="subcellular location">
    <subcellularLocation>
        <location evidence="3">Cell membrane</location>
    </subcellularLocation>
    <subcellularLocation>
        <location evidence="4">Cytoplasm</location>
    </subcellularLocation>
    <subcellularLocation>
        <location evidence="2">Early endosome membrane</location>
    </subcellularLocation>
    <subcellularLocation>
        <location evidence="1">Nucleus</location>
    </subcellularLocation>
    <subcellularLocation>
        <location evidence="18">Postsynaptic density</location>
    </subcellularLocation>
    <subcellularLocation>
        <location evidence="5">Recycling endosome membrane</location>
    </subcellularLocation>
</comment>
<evidence type="ECO:0000256" key="10">
    <source>
        <dbReference type="ARBA" id="ARBA00022490"/>
    </source>
</evidence>
<gene>
    <name evidence="27" type="ORF">SKAU_G00254410</name>
</gene>
<protein>
    <recommendedName>
        <fullName evidence="22">Inositol polyphosphate-4-phosphatase type I A</fullName>
        <ecNumber evidence="8">3.1.3.66</ecNumber>
    </recommendedName>
    <alternativeName>
        <fullName evidence="24">Inositol polyphosphate 4-phosphatase type I</fullName>
    </alternativeName>
    <alternativeName>
        <fullName evidence="23">Type I inositol 3,4-bisphosphate 4-phosphatase</fullName>
    </alternativeName>
</protein>
<keyword evidence="16" id="KW-0472">Membrane</keyword>
<keyword evidence="17" id="KW-0539">Nucleus</keyword>
<evidence type="ECO:0000256" key="7">
    <source>
        <dbReference type="ARBA" id="ARBA00006306"/>
    </source>
</evidence>
<dbReference type="CDD" id="cd04048">
    <property type="entry name" value="C2A_Copine"/>
    <property type="match status" value="1"/>
</dbReference>
<keyword evidence="10" id="KW-0963">Cytoplasm</keyword>
<evidence type="ECO:0000259" key="26">
    <source>
        <dbReference type="PROSITE" id="PS50004"/>
    </source>
</evidence>
<keyword evidence="9" id="KW-1003">Cell membrane</keyword>
<dbReference type="PANTHER" id="PTHR12187">
    <property type="entry name" value="AGAP000124-PA"/>
    <property type="match status" value="1"/>
</dbReference>
<dbReference type="EMBL" id="JAINUF010000009">
    <property type="protein sequence ID" value="KAJ8350311.1"/>
    <property type="molecule type" value="Genomic_DNA"/>
</dbReference>
<evidence type="ECO:0000256" key="5">
    <source>
        <dbReference type="ARBA" id="ARBA00004565"/>
    </source>
</evidence>
<evidence type="ECO:0000256" key="6">
    <source>
        <dbReference type="ARBA" id="ARBA00004847"/>
    </source>
</evidence>
<proteinExistence type="inferred from homology"/>
<dbReference type="AlphaFoldDB" id="A0A9Q1F3K7"/>
<evidence type="ECO:0000256" key="20">
    <source>
        <dbReference type="ARBA" id="ARBA00051892"/>
    </source>
</evidence>
<dbReference type="PANTHER" id="PTHR12187:SF12">
    <property type="entry name" value="PHOSPHATIDYLINOSITOL-3,4-BISPHOSPHATE 4-PHOSPHATASE"/>
    <property type="match status" value="1"/>
</dbReference>
<evidence type="ECO:0000256" key="13">
    <source>
        <dbReference type="ARBA" id="ARBA00022801"/>
    </source>
</evidence>
<dbReference type="InterPro" id="IPR039034">
    <property type="entry name" value="INPP4"/>
</dbReference>
<keyword evidence="11" id="KW-0597">Phosphoprotein</keyword>
<comment type="pathway">
    <text evidence="6">Signal transduction; phosphatidylinositol signaling pathway.</text>
</comment>
<keyword evidence="14" id="KW-0770">Synapse</keyword>
<evidence type="ECO:0000256" key="1">
    <source>
        <dbReference type="ARBA" id="ARBA00004123"/>
    </source>
</evidence>
<dbReference type="InterPro" id="IPR035892">
    <property type="entry name" value="C2_domain_sf"/>
</dbReference>
<dbReference type="PROSITE" id="PS50004">
    <property type="entry name" value="C2"/>
    <property type="match status" value="1"/>
</dbReference>
<accession>A0A9Q1F3K7</accession>
<dbReference type="GO" id="GO:0014069">
    <property type="term" value="C:postsynaptic density"/>
    <property type="evidence" value="ECO:0007669"/>
    <property type="project" value="UniProtKB-SubCell"/>
</dbReference>
<evidence type="ECO:0000256" key="21">
    <source>
        <dbReference type="ARBA" id="ARBA00065112"/>
    </source>
</evidence>
<dbReference type="GO" id="GO:0005886">
    <property type="term" value="C:plasma membrane"/>
    <property type="evidence" value="ECO:0007669"/>
    <property type="project" value="UniProtKB-SubCell"/>
</dbReference>
<dbReference type="GO" id="GO:0044281">
    <property type="term" value="P:small molecule metabolic process"/>
    <property type="evidence" value="ECO:0007669"/>
    <property type="project" value="UniProtKB-ARBA"/>
</dbReference>
<comment type="subunit">
    <text evidence="21">Interacts with INPP5F.</text>
</comment>
<keyword evidence="28" id="KW-1185">Reference proteome</keyword>
<evidence type="ECO:0000256" key="9">
    <source>
        <dbReference type="ARBA" id="ARBA00022475"/>
    </source>
</evidence>
<dbReference type="InterPro" id="IPR000008">
    <property type="entry name" value="C2_dom"/>
</dbReference>
<evidence type="ECO:0000256" key="11">
    <source>
        <dbReference type="ARBA" id="ARBA00022553"/>
    </source>
</evidence>
<feature type="domain" description="C2" evidence="26">
    <location>
        <begin position="72"/>
        <end position="199"/>
    </location>
</feature>
<feature type="region of interest" description="Disordered" evidence="25">
    <location>
        <begin position="612"/>
        <end position="632"/>
    </location>
</feature>
<dbReference type="Proteomes" id="UP001152622">
    <property type="component" value="Chromosome 9"/>
</dbReference>
<dbReference type="GO" id="GO:0016316">
    <property type="term" value="F:phosphatidylinositol-3,4-bisphosphate 4-phosphatase activity"/>
    <property type="evidence" value="ECO:0007669"/>
    <property type="project" value="UniProtKB-EC"/>
</dbReference>
<evidence type="ECO:0000256" key="19">
    <source>
        <dbReference type="ARBA" id="ARBA00051770"/>
    </source>
</evidence>
<organism evidence="27 28">
    <name type="scientific">Synaphobranchus kaupii</name>
    <name type="common">Kaup's arrowtooth eel</name>
    <dbReference type="NCBI Taxonomy" id="118154"/>
    <lineage>
        <taxon>Eukaryota</taxon>
        <taxon>Metazoa</taxon>
        <taxon>Chordata</taxon>
        <taxon>Craniata</taxon>
        <taxon>Vertebrata</taxon>
        <taxon>Euteleostomi</taxon>
        <taxon>Actinopterygii</taxon>
        <taxon>Neopterygii</taxon>
        <taxon>Teleostei</taxon>
        <taxon>Anguilliformes</taxon>
        <taxon>Synaphobranchidae</taxon>
        <taxon>Synaphobranchus</taxon>
    </lineage>
</organism>
<evidence type="ECO:0000256" key="15">
    <source>
        <dbReference type="ARBA" id="ARBA00023098"/>
    </source>
</evidence>
<evidence type="ECO:0000256" key="25">
    <source>
        <dbReference type="SAM" id="MobiDB-lite"/>
    </source>
</evidence>
<dbReference type="GO" id="GO:0055038">
    <property type="term" value="C:recycling endosome membrane"/>
    <property type="evidence" value="ECO:0007669"/>
    <property type="project" value="UniProtKB-SubCell"/>
</dbReference>
<evidence type="ECO:0000256" key="22">
    <source>
        <dbReference type="ARBA" id="ARBA00074640"/>
    </source>
</evidence>
<dbReference type="GO" id="GO:0005634">
    <property type="term" value="C:nucleus"/>
    <property type="evidence" value="ECO:0007669"/>
    <property type="project" value="UniProtKB-SubCell"/>
</dbReference>
<evidence type="ECO:0000256" key="14">
    <source>
        <dbReference type="ARBA" id="ARBA00023018"/>
    </source>
</evidence>
<evidence type="ECO:0000256" key="4">
    <source>
        <dbReference type="ARBA" id="ARBA00004496"/>
    </source>
</evidence>
<comment type="catalytic activity">
    <reaction evidence="19">
        <text>1D-myo-inositol 3,4-bisphosphate + H2O = 1D-myo-inositol 3-phosphate + phosphate</text>
        <dbReference type="Rhea" id="RHEA:43388"/>
        <dbReference type="ChEBI" id="CHEBI:15377"/>
        <dbReference type="ChEBI" id="CHEBI:43474"/>
        <dbReference type="ChEBI" id="CHEBI:58401"/>
        <dbReference type="ChEBI" id="CHEBI:83241"/>
    </reaction>
    <physiologicalReaction direction="left-to-right" evidence="19">
        <dbReference type="Rhea" id="RHEA:43389"/>
    </physiologicalReaction>
</comment>
<keyword evidence="12" id="KW-0967">Endosome</keyword>
<evidence type="ECO:0000256" key="18">
    <source>
        <dbReference type="ARBA" id="ARBA00034105"/>
    </source>
</evidence>
<dbReference type="SUPFAM" id="SSF49562">
    <property type="entry name" value="C2 domain (Calcium/lipid-binding domain, CaLB)"/>
    <property type="match status" value="1"/>
</dbReference>
<evidence type="ECO:0000256" key="2">
    <source>
        <dbReference type="ARBA" id="ARBA00004146"/>
    </source>
</evidence>
<feature type="region of interest" description="Disordered" evidence="25">
    <location>
        <begin position="1"/>
        <end position="58"/>
    </location>
</feature>
<evidence type="ECO:0000256" key="12">
    <source>
        <dbReference type="ARBA" id="ARBA00022753"/>
    </source>
</evidence>
<dbReference type="OrthoDB" id="159395at2759"/>
<comment type="similarity">
    <text evidence="7">Belongs to the inositol 3,4-bisphosphate 4-phosphatase family.</text>
</comment>
<name>A0A9Q1F3K7_SYNKA</name>
<dbReference type="Gene3D" id="2.60.40.150">
    <property type="entry name" value="C2 domain"/>
    <property type="match status" value="1"/>
</dbReference>
<evidence type="ECO:0000256" key="3">
    <source>
        <dbReference type="ARBA" id="ARBA00004236"/>
    </source>
</evidence>
<dbReference type="EC" id="3.1.3.66" evidence="8"/>
<dbReference type="FunFam" id="2.60.40.150:FF:000038">
    <property type="entry name" value="Type I inositol 3,4-bisphosphate 4-phosphatase"/>
    <property type="match status" value="1"/>
</dbReference>
<sequence>MSNSVPRPQHILSDLDPVVSGGLPELRERRRRRRKRRPTGTSRPHPPPCLPESAARGTGRGRCYRANTFDLSSEMLGLTLSGNSQDPDEPVLEFSLACSELITPALDRKPNSFVAVSCTTPPQAFWTKHAQTEIIEGTSNPLFLSSIAFFQDSLIMQQTQVKLSVYDVKDRAQGTMYLLGSAMFPVKELLQDKHHRLHLTLRSAEQERVGNITIIAWQMEEKRDHLAPVARLPDTINGRMVLPVDESLTESLGIRAKHASLCKDTLLKAVFGGTMSRMYRFPTTDGNHLRVLEQMAESVLSLNVPRQFVKLLLEEDAARVCELEELGELSPCWENLRRQIVTQYQTIILTYQETLTDLHEYKGPSFKASNLKAERKVEFMPTNLHVQRMRVQDETGSDHTYDIVTIGAPAAHCQGFKNSGLRKLIHKFEEAKKHVYEEECAVSSSQSIVYVPQDIVRAKEIIAHINTLKTQVSYYAERLSRSAKERSANGLERTLAILADKTRQLVTVCDCKLLVSAIQALSAARPDYVASKVSPSAPEADQVVLRNDQDTLLAKWTGRNSRTSLHLSWHEEEWEKVWLNVDKSLECIIQRVDKLLQRDRLHSESNEDVFLSDQQGASKKDDSPSAEEVSPGEWSEALYPLLTTLTECVSMMSDKAKKSMVFLLMQDSAPTIGLYLTLQYRRDVVFCQTLTALICGFIIKLRNCLHDDGFLRQLYTIGLLAQFESLLSTYGEELAMLEDMSVGVMDLRNVTFKVTQATSNSAPDMLPVITGNRDGFNVRIPLPGTMFDALPREIQNGMLLRVQPVLFNVGINEQQTLAEKFGDTSLQEVVNMESLARLSSYFEQFKEVLLEDSLPRSRSQTCLPELLKFLGQNVHARKNKNVDILWQAAEVCRRLNGVRFTSCKSAKDRTAMSVTLEQSLILQHEHGMAPQVFSQALDCMRSEGCRRENTMKNVGCRKYAFNCLQLKAFPKHYRPPEGTYGKVET</sequence>
<comment type="catalytic activity">
    <reaction evidence="20">
        <text>1D-myo-inositol 1,3,4-trisphosphate + H2O = 1D-myo-inositol 1,3-bisphosphate + phosphate</text>
        <dbReference type="Rhea" id="RHEA:43392"/>
        <dbReference type="ChEBI" id="CHEBI:15377"/>
        <dbReference type="ChEBI" id="CHEBI:43474"/>
        <dbReference type="ChEBI" id="CHEBI:58414"/>
        <dbReference type="ChEBI" id="CHEBI:83242"/>
    </reaction>
    <physiologicalReaction direction="left-to-right" evidence="20">
        <dbReference type="Rhea" id="RHEA:43393"/>
    </physiologicalReaction>
</comment>
<evidence type="ECO:0000256" key="23">
    <source>
        <dbReference type="ARBA" id="ARBA00080875"/>
    </source>
</evidence>
<evidence type="ECO:0000256" key="24">
    <source>
        <dbReference type="ARBA" id="ARBA00082036"/>
    </source>
</evidence>